<dbReference type="EMBL" id="JBBUKT010000008">
    <property type="protein sequence ID" value="MEK7952621.1"/>
    <property type="molecule type" value="Genomic_DNA"/>
</dbReference>
<dbReference type="RefSeq" id="WP_341406377.1">
    <property type="nucleotide sequence ID" value="NZ_JBBUKT010000008.1"/>
</dbReference>
<evidence type="ECO:0000313" key="2">
    <source>
        <dbReference type="Proteomes" id="UP001371305"/>
    </source>
</evidence>
<reference evidence="1 2" key="1">
    <citation type="submission" date="2024-04" db="EMBL/GenBank/DDBJ databases">
        <title>Luteolibacter sp. isolated from soil.</title>
        <authorList>
            <person name="An J."/>
        </authorList>
    </citation>
    <scope>NUCLEOTIDE SEQUENCE [LARGE SCALE GENOMIC DNA]</scope>
    <source>
        <strain evidence="1 2">Y139</strain>
    </source>
</reference>
<protein>
    <recommendedName>
        <fullName evidence="3">DUF3951 domain-containing protein</fullName>
    </recommendedName>
</protein>
<accession>A0ABU9AZR6</accession>
<evidence type="ECO:0000313" key="1">
    <source>
        <dbReference type="EMBL" id="MEK7952621.1"/>
    </source>
</evidence>
<name>A0ABU9AZR6_9BACT</name>
<keyword evidence="2" id="KW-1185">Reference proteome</keyword>
<proteinExistence type="predicted"/>
<gene>
    <name evidence="1" type="ORF">WKV53_19060</name>
</gene>
<comment type="caution">
    <text evidence="1">The sequence shown here is derived from an EMBL/GenBank/DDBJ whole genome shotgun (WGS) entry which is preliminary data.</text>
</comment>
<organism evidence="1 2">
    <name type="scientific">Luteolibacter soli</name>
    <dbReference type="NCBI Taxonomy" id="3135280"/>
    <lineage>
        <taxon>Bacteria</taxon>
        <taxon>Pseudomonadati</taxon>
        <taxon>Verrucomicrobiota</taxon>
        <taxon>Verrucomicrobiia</taxon>
        <taxon>Verrucomicrobiales</taxon>
        <taxon>Verrucomicrobiaceae</taxon>
        <taxon>Luteolibacter</taxon>
    </lineage>
</organism>
<sequence>MPLPIVLVALAAIVGVAILAATGGVVVGKIYRVFNPPTKPDYYEPGSRQAPQR</sequence>
<evidence type="ECO:0008006" key="3">
    <source>
        <dbReference type="Google" id="ProtNLM"/>
    </source>
</evidence>
<dbReference type="Proteomes" id="UP001371305">
    <property type="component" value="Unassembled WGS sequence"/>
</dbReference>